<dbReference type="OrthoDB" id="10261918at2759"/>
<evidence type="ECO:0000259" key="9">
    <source>
        <dbReference type="SMART" id="SM00500"/>
    </source>
</evidence>
<evidence type="ECO:0000256" key="3">
    <source>
        <dbReference type="ARBA" id="ARBA00018242"/>
    </source>
</evidence>
<evidence type="ECO:0000256" key="8">
    <source>
        <dbReference type="SAM" id="MobiDB-lite"/>
    </source>
</evidence>
<evidence type="ECO:0000256" key="2">
    <source>
        <dbReference type="ARBA" id="ARBA00008137"/>
    </source>
</evidence>
<evidence type="ECO:0000256" key="4">
    <source>
        <dbReference type="ARBA" id="ARBA00022664"/>
    </source>
</evidence>
<keyword evidence="6" id="KW-0508">mRNA splicing</keyword>
<dbReference type="Gene3D" id="1.20.940.10">
    <property type="entry name" value="Functional domain of the splicing factor Prp18"/>
    <property type="match status" value="1"/>
</dbReference>
<gene>
    <name evidence="10" type="ORF">PACTADRAFT_31494</name>
</gene>
<feature type="region of interest" description="Disordered" evidence="8">
    <location>
        <begin position="14"/>
        <end position="92"/>
    </location>
</feature>
<feature type="compositionally biased region" description="Basic and acidic residues" evidence="8">
    <location>
        <begin position="77"/>
        <end position="91"/>
    </location>
</feature>
<dbReference type="SUPFAM" id="SSF158230">
    <property type="entry name" value="PRP4-like"/>
    <property type="match status" value="1"/>
</dbReference>
<dbReference type="EMBL" id="KV454011">
    <property type="protein sequence ID" value="ODV98083.1"/>
    <property type="molecule type" value="Genomic_DNA"/>
</dbReference>
<dbReference type="GO" id="GO:0005682">
    <property type="term" value="C:U5 snRNP"/>
    <property type="evidence" value="ECO:0007669"/>
    <property type="project" value="TreeGrafter"/>
</dbReference>
<sequence length="316" mass="37269">MNFSDLISREIAKKKKEKEKLISSNDEKCINKSKVEKRSYSKAQDDDEKEKDEDTKRMKILKELNEAKRRQLQQQEEEQKKQEEQEQKENMKNSINSLKNKELMNNSITDEELANGLRSFNEPIKLFGETKIDCIKRLDSLITKRKLIEERKEQLKKELEIDFNIIPTDIRDNKSKVSIQLRSYIKYLLKEWELFISKTDIEHQSLLVETKKDLVPLLVMLRKEKIDDDIFITLSTTFQYLQQKDYQNANDSYLKLSIGNVAWPIGVINIGIHARSAHSKLTGADKKSNIMSDEITRKWLMGIKRLITFAEKKWPN</sequence>
<dbReference type="InterPro" id="IPR004098">
    <property type="entry name" value="Prp18"/>
</dbReference>
<comment type="similarity">
    <text evidence="2">Belongs to the PRP18 family.</text>
</comment>
<evidence type="ECO:0000256" key="1">
    <source>
        <dbReference type="ARBA" id="ARBA00004123"/>
    </source>
</evidence>
<evidence type="ECO:0000256" key="6">
    <source>
        <dbReference type="ARBA" id="ARBA00023187"/>
    </source>
</evidence>
<dbReference type="Proteomes" id="UP000094236">
    <property type="component" value="Unassembled WGS sequence"/>
</dbReference>
<dbReference type="GO" id="GO:0000350">
    <property type="term" value="P:generation of catalytic spliceosome for second transesterification step"/>
    <property type="evidence" value="ECO:0007669"/>
    <property type="project" value="TreeGrafter"/>
</dbReference>
<keyword evidence="11" id="KW-1185">Reference proteome</keyword>
<feature type="compositionally biased region" description="Basic and acidic residues" evidence="8">
    <location>
        <begin position="52"/>
        <end position="69"/>
    </location>
</feature>
<dbReference type="AlphaFoldDB" id="A0A1E4U245"/>
<reference evidence="11" key="1">
    <citation type="submission" date="2016-05" db="EMBL/GenBank/DDBJ databases">
        <title>Comparative genomics of biotechnologically important yeasts.</title>
        <authorList>
            <consortium name="DOE Joint Genome Institute"/>
            <person name="Riley R."/>
            <person name="Haridas S."/>
            <person name="Wolfe K.H."/>
            <person name="Lopes M.R."/>
            <person name="Hittinger C.T."/>
            <person name="Goker M."/>
            <person name="Salamov A."/>
            <person name="Wisecaver J."/>
            <person name="Long T.M."/>
            <person name="Aerts A.L."/>
            <person name="Barry K."/>
            <person name="Choi C."/>
            <person name="Clum A."/>
            <person name="Coughlan A.Y."/>
            <person name="Deshpande S."/>
            <person name="Douglass A.P."/>
            <person name="Hanson S.J."/>
            <person name="Klenk H.-P."/>
            <person name="Labutti K."/>
            <person name="Lapidus A."/>
            <person name="Lindquist E."/>
            <person name="Lipzen A."/>
            <person name="Meier-Kolthoff J.P."/>
            <person name="Ohm R.A."/>
            <person name="Otillar R.P."/>
            <person name="Pangilinan J."/>
            <person name="Peng Y."/>
            <person name="Rokas A."/>
            <person name="Rosa C.A."/>
            <person name="Scheuner C."/>
            <person name="Sibirny A.A."/>
            <person name="Slot J.C."/>
            <person name="Stielow J.B."/>
            <person name="Sun H."/>
            <person name="Kurtzman C.P."/>
            <person name="Blackwell M."/>
            <person name="Grigoriev I.V."/>
            <person name="Jeffries T.W."/>
        </authorList>
    </citation>
    <scope>NUCLEOTIDE SEQUENCE [LARGE SCALE GENOMIC DNA]</scope>
    <source>
        <strain evidence="11">NRRL Y-2460</strain>
    </source>
</reference>
<dbReference type="PANTHER" id="PTHR13007:SF19">
    <property type="entry name" value="PRE-MRNA-SPLICING FACTOR 18"/>
    <property type="match status" value="1"/>
</dbReference>
<keyword evidence="5" id="KW-0747">Spliceosome</keyword>
<dbReference type="SUPFAM" id="SSF47938">
    <property type="entry name" value="Functional domain of the splicing factor Prp18"/>
    <property type="match status" value="1"/>
</dbReference>
<dbReference type="InterPro" id="IPR039979">
    <property type="entry name" value="PRPF18"/>
</dbReference>
<dbReference type="Pfam" id="PF08799">
    <property type="entry name" value="PRP4"/>
    <property type="match status" value="1"/>
</dbReference>
<keyword evidence="4" id="KW-0507">mRNA processing</keyword>
<feature type="domain" description="Pre-mRNA processing factor 4 (PRP4)-like" evidence="9">
    <location>
        <begin position="108"/>
        <end position="157"/>
    </location>
</feature>
<dbReference type="InterPro" id="IPR014906">
    <property type="entry name" value="PRP4-like"/>
</dbReference>
<evidence type="ECO:0000313" key="10">
    <source>
        <dbReference type="EMBL" id="ODV98083.1"/>
    </source>
</evidence>
<evidence type="ECO:0000313" key="11">
    <source>
        <dbReference type="Proteomes" id="UP000094236"/>
    </source>
</evidence>
<name>A0A1E4U245_PACTA</name>
<comment type="subcellular location">
    <subcellularLocation>
        <location evidence="1">Nucleus</location>
    </subcellularLocation>
</comment>
<keyword evidence="7" id="KW-0539">Nucleus</keyword>
<dbReference type="Gene3D" id="4.10.280.110">
    <property type="entry name" value="Pre-mRNA processing factor 4 domain"/>
    <property type="match status" value="1"/>
</dbReference>
<evidence type="ECO:0000256" key="7">
    <source>
        <dbReference type="ARBA" id="ARBA00023242"/>
    </source>
</evidence>
<proteinExistence type="inferred from homology"/>
<dbReference type="SMART" id="SM00500">
    <property type="entry name" value="SFM"/>
    <property type="match status" value="1"/>
</dbReference>
<feature type="compositionally biased region" description="Basic and acidic residues" evidence="8">
    <location>
        <begin position="18"/>
        <end position="39"/>
    </location>
</feature>
<dbReference type="PANTHER" id="PTHR13007">
    <property type="entry name" value="PRE-MRNA SPLICING FACTOR-RELATED"/>
    <property type="match status" value="1"/>
</dbReference>
<dbReference type="STRING" id="669874.A0A1E4U245"/>
<organism evidence="10 11">
    <name type="scientific">Pachysolen tannophilus NRRL Y-2460</name>
    <dbReference type="NCBI Taxonomy" id="669874"/>
    <lineage>
        <taxon>Eukaryota</taxon>
        <taxon>Fungi</taxon>
        <taxon>Dikarya</taxon>
        <taxon>Ascomycota</taxon>
        <taxon>Saccharomycotina</taxon>
        <taxon>Pichiomycetes</taxon>
        <taxon>Pachysolenaceae</taxon>
        <taxon>Pachysolen</taxon>
    </lineage>
</organism>
<dbReference type="GO" id="GO:0071021">
    <property type="term" value="C:U2-type post-spliceosomal complex"/>
    <property type="evidence" value="ECO:0007669"/>
    <property type="project" value="TreeGrafter"/>
</dbReference>
<dbReference type="InterPro" id="IPR036285">
    <property type="entry name" value="PRP4-like_sf"/>
</dbReference>
<evidence type="ECO:0000256" key="5">
    <source>
        <dbReference type="ARBA" id="ARBA00022728"/>
    </source>
</evidence>
<dbReference type="GO" id="GO:0046540">
    <property type="term" value="C:U4/U6 x U5 tri-snRNP complex"/>
    <property type="evidence" value="ECO:0007669"/>
    <property type="project" value="TreeGrafter"/>
</dbReference>
<protein>
    <recommendedName>
        <fullName evidence="3">Pre-mRNA-splicing factor 18</fullName>
    </recommendedName>
</protein>
<accession>A0A1E4U245</accession>
<dbReference type="Pfam" id="PF02840">
    <property type="entry name" value="Prp18"/>
    <property type="match status" value="1"/>
</dbReference>